<dbReference type="CDD" id="cd03031">
    <property type="entry name" value="GRX_GRX_like"/>
    <property type="match status" value="1"/>
</dbReference>
<dbReference type="PANTHER" id="PTHR45669">
    <property type="entry name" value="GLUTAREDOXIN DOMAIN-CONTAINING CYSTEINE-RICH PROTEIN CG12206-RELATED"/>
    <property type="match status" value="1"/>
</dbReference>
<dbReference type="EMBL" id="JBJKBG010000001">
    <property type="protein sequence ID" value="KAL3755185.1"/>
    <property type="molecule type" value="Genomic_DNA"/>
</dbReference>
<dbReference type="PANTHER" id="PTHR45669:SF18">
    <property type="entry name" value="GLUTAREDOXIN FAMILY PROTEIN"/>
    <property type="match status" value="1"/>
</dbReference>
<dbReference type="InterPro" id="IPR036249">
    <property type="entry name" value="Thioredoxin-like_sf"/>
</dbReference>
<feature type="region of interest" description="Disordered" evidence="1">
    <location>
        <begin position="148"/>
        <end position="181"/>
    </location>
</feature>
<accession>A0ABD3LTV9</accession>
<evidence type="ECO:0000259" key="2">
    <source>
        <dbReference type="Pfam" id="PF00462"/>
    </source>
</evidence>
<organism evidence="3 4">
    <name type="scientific">Eucalyptus globulus</name>
    <name type="common">Tasmanian blue gum</name>
    <dbReference type="NCBI Taxonomy" id="34317"/>
    <lineage>
        <taxon>Eukaryota</taxon>
        <taxon>Viridiplantae</taxon>
        <taxon>Streptophyta</taxon>
        <taxon>Embryophyta</taxon>
        <taxon>Tracheophyta</taxon>
        <taxon>Spermatophyta</taxon>
        <taxon>Magnoliopsida</taxon>
        <taxon>eudicotyledons</taxon>
        <taxon>Gunneridae</taxon>
        <taxon>Pentapetalae</taxon>
        <taxon>rosids</taxon>
        <taxon>malvids</taxon>
        <taxon>Myrtales</taxon>
        <taxon>Myrtaceae</taxon>
        <taxon>Myrtoideae</taxon>
        <taxon>Eucalypteae</taxon>
        <taxon>Eucalyptus</taxon>
    </lineage>
</organism>
<dbReference type="InterPro" id="IPR002109">
    <property type="entry name" value="Glutaredoxin"/>
</dbReference>
<comment type="caution">
    <text evidence="3">The sequence shown here is derived from an EMBL/GenBank/DDBJ whole genome shotgun (WGS) entry which is preliminary data.</text>
</comment>
<proteinExistence type="predicted"/>
<evidence type="ECO:0000256" key="1">
    <source>
        <dbReference type="SAM" id="MobiDB-lite"/>
    </source>
</evidence>
<protein>
    <recommendedName>
        <fullName evidence="2">Glutaredoxin domain-containing protein</fullName>
    </recommendedName>
</protein>
<dbReference type="Pfam" id="PF23733">
    <property type="entry name" value="GRXCR1-2_C"/>
    <property type="match status" value="1"/>
</dbReference>
<evidence type="ECO:0000313" key="4">
    <source>
        <dbReference type="Proteomes" id="UP001634007"/>
    </source>
</evidence>
<keyword evidence="4" id="KW-1185">Reference proteome</keyword>
<dbReference type="Pfam" id="PF00462">
    <property type="entry name" value="Glutaredoxin"/>
    <property type="match status" value="1"/>
</dbReference>
<dbReference type="Gene3D" id="3.40.30.10">
    <property type="entry name" value="Glutaredoxin"/>
    <property type="match status" value="1"/>
</dbReference>
<gene>
    <name evidence="3" type="ORF">ACJRO7_002266</name>
</gene>
<feature type="compositionally biased region" description="Basic and acidic residues" evidence="1">
    <location>
        <begin position="153"/>
        <end position="166"/>
    </location>
</feature>
<reference evidence="3 4" key="1">
    <citation type="submission" date="2024-11" db="EMBL/GenBank/DDBJ databases">
        <title>Chromosome-level genome assembly of Eucalyptus globulus Labill. provides insights into its genome evolution.</title>
        <authorList>
            <person name="Li X."/>
        </authorList>
    </citation>
    <scope>NUCLEOTIDE SEQUENCE [LARGE SCALE GENOMIC DNA]</scope>
    <source>
        <strain evidence="3">CL2024</strain>
        <tissue evidence="3">Fresh tender leaves</tissue>
    </source>
</reference>
<sequence>MGCIVSRSDTPPAVNPELPHLSPFDSAFSPNSSPLPAKARTVSLATPLVHHPPIKKGDTHHLVSLTSSTYGSLLLIDPQNTRLNIQNLSEQMLLPHPQTPKKMAEPQTHVEDKNDAPSPDTVINTWELMDGLDDFDSDGEKDFRMSVSSISRRPSDYNGCEKETVDSPKSNEIPNKISGDDEMTVAPMVGFKDHSPPSNDKNSSLGREDRVVLYFTSLRGIRKTFEDCRAVKMIFRGLRVALDERDISMDSSYRKELQSKLKDKAATLPQVFIRGNHIGGAEEIRQLNENGELAKLLEGLDASDIGFVCRTCGEARFVPCHSCSGSRKVFDKDDDRFRRCMDCNENGLIHCPSCCP</sequence>
<dbReference type="PROSITE" id="PS51354">
    <property type="entry name" value="GLUTAREDOXIN_2"/>
    <property type="match status" value="1"/>
</dbReference>
<dbReference type="SUPFAM" id="SSF52833">
    <property type="entry name" value="Thioredoxin-like"/>
    <property type="match status" value="1"/>
</dbReference>
<evidence type="ECO:0000313" key="3">
    <source>
        <dbReference type="EMBL" id="KAL3755185.1"/>
    </source>
</evidence>
<feature type="compositionally biased region" description="Basic and acidic residues" evidence="1">
    <location>
        <begin position="102"/>
        <end position="115"/>
    </location>
</feature>
<dbReference type="AlphaFoldDB" id="A0ABD3LTV9"/>
<feature type="region of interest" description="Disordered" evidence="1">
    <location>
        <begin position="99"/>
        <end position="119"/>
    </location>
</feature>
<dbReference type="Proteomes" id="UP001634007">
    <property type="component" value="Unassembled WGS sequence"/>
</dbReference>
<feature type="domain" description="Glutaredoxin" evidence="2">
    <location>
        <begin position="212"/>
        <end position="278"/>
    </location>
</feature>
<name>A0ABD3LTV9_EUCGL</name>